<keyword evidence="1" id="KW-0175">Coiled coil</keyword>
<evidence type="ECO:0000313" key="3">
    <source>
        <dbReference type="EMBL" id="WAQ90911.1"/>
    </source>
</evidence>
<name>A0ABY7D3J9_9BASI</name>
<dbReference type="EMBL" id="CP110433">
    <property type="protein sequence ID" value="WAQ90911.1"/>
    <property type="molecule type" value="Genomic_DNA"/>
</dbReference>
<accession>A0ABY7D3J9</accession>
<gene>
    <name evidence="3" type="ORF">PtA15_13A311</name>
</gene>
<reference evidence="3" key="1">
    <citation type="submission" date="2022-10" db="EMBL/GenBank/DDBJ databases">
        <title>Puccinia triticina Genome sequencing and assembly.</title>
        <authorList>
            <person name="Li C."/>
        </authorList>
    </citation>
    <scope>NUCLEOTIDE SEQUENCE</scope>
    <source>
        <strain evidence="3">Pt15</strain>
    </source>
</reference>
<proteinExistence type="predicted"/>
<organism evidence="3 4">
    <name type="scientific">Puccinia triticina</name>
    <dbReference type="NCBI Taxonomy" id="208348"/>
    <lineage>
        <taxon>Eukaryota</taxon>
        <taxon>Fungi</taxon>
        <taxon>Dikarya</taxon>
        <taxon>Basidiomycota</taxon>
        <taxon>Pucciniomycotina</taxon>
        <taxon>Pucciniomycetes</taxon>
        <taxon>Pucciniales</taxon>
        <taxon>Pucciniaceae</taxon>
        <taxon>Puccinia</taxon>
    </lineage>
</organism>
<feature type="compositionally biased region" description="Basic and acidic residues" evidence="2">
    <location>
        <begin position="278"/>
        <end position="288"/>
    </location>
</feature>
<dbReference type="RefSeq" id="XP_053026466.1">
    <property type="nucleotide sequence ID" value="XM_053162497.1"/>
</dbReference>
<protein>
    <submittedName>
        <fullName evidence="3">Uncharacterized protein</fullName>
    </submittedName>
</protein>
<evidence type="ECO:0000256" key="2">
    <source>
        <dbReference type="SAM" id="MobiDB-lite"/>
    </source>
</evidence>
<keyword evidence="4" id="KW-1185">Reference proteome</keyword>
<evidence type="ECO:0000313" key="4">
    <source>
        <dbReference type="Proteomes" id="UP001164743"/>
    </source>
</evidence>
<evidence type="ECO:0000256" key="1">
    <source>
        <dbReference type="SAM" id="Coils"/>
    </source>
</evidence>
<dbReference type="Proteomes" id="UP001164743">
    <property type="component" value="Chromosome 13A"/>
</dbReference>
<dbReference type="GeneID" id="77803392"/>
<feature type="coiled-coil region" evidence="1">
    <location>
        <begin position="176"/>
        <end position="203"/>
    </location>
</feature>
<feature type="region of interest" description="Disordered" evidence="2">
    <location>
        <begin position="278"/>
        <end position="308"/>
    </location>
</feature>
<sequence>MNPLPAQESHELHVLMRALGGTVLEISRKLYHSDAGKFINLPRYDLPLISIVAPLRQGLDFCGVQTRMLEGIEQQLADLTRIVSQGCDRNSNSVATGTSVAAGAAKVGAEEPQNKVNDGMGEAKRITNEDLKADNQKRNDAAGIHEDLILDAPEPPTLLNITAAREERRAERECFMIQINRTLRSAEETIEKANRTIAEVRNALVTAREPDKEETGWTDHWQAAETLSGLRRSVNANRRFGDQAAGLHQSERNDDSFRGADFNKARLGLAARAGYKHQDVRSQVDARRTYRRGYSGGQEQGSSKRARF</sequence>